<dbReference type="PANTHER" id="PTHR47272:SF2">
    <property type="entry name" value="PIGGYBAC TRANSPOSABLE ELEMENT-DERIVED PROTEIN 3-LIKE"/>
    <property type="match status" value="1"/>
</dbReference>
<accession>A0AAU9TJJ7</accession>
<evidence type="ECO:0000313" key="3">
    <source>
        <dbReference type="EMBL" id="CAH2085584.1"/>
    </source>
</evidence>
<dbReference type="EMBL" id="CAKOGL010000004">
    <property type="protein sequence ID" value="CAH2085584.1"/>
    <property type="molecule type" value="Genomic_DNA"/>
</dbReference>
<protein>
    <recommendedName>
        <fullName evidence="2">PiggyBac transposable element-derived protein domain-containing protein</fullName>
    </recommendedName>
</protein>
<sequence>MCRIFVHRFITFAGENGGRLFFNLTGELLLFDMPPGEQHRSTGLHIRSKRQNDSFLFLVLKDDEIADLLDVSEIEDVSDDENASYKETHEEKFRSRSHSPGSDSSLPNSDDESENEEDEPTQRPDRGRARLLRPRSSRSRGITRFTRSRTRRGVRTRGGVLRPVGRPVGAASWSRRPFDVPLPEVQEPSYLPSIIQNKSNLAEYVKEYIDDDLIDLIVEKSNQSAIATKGHSLKLNREECKVFLGITFLMACINYPHIRMYWNKKYAFPIITEAMSRDRFIRLRNSLKFVFDLDVTPEMRAADRLWKVRPLIESVLRGCLAQRRQQKISVDEMIIPFTGACAMRQYCPGKPHPIGLKAFILANPSGLVCDMIIYQGKNTFSTASGFQLGESVVLKLCDSLVAGHIIYCDRFFTTIKLIEELSKRGIKCTGTVMKNRIPKYIQDDMDSDICLKRRGRGSHDVLVREDGGIAITKWFDNKPVTLLSSIYAAEEVDECSRYDRRLKRFILVPRPQVIREYNSNMGGVDLTDRLLAVCPARARTKKWTVRFLSHMIDLAIVNSWIKYKEDNKKIGMPAHHILKLREFKQEIGEKMILDNIYRDENEIEHNQENENPNKKRGRPGSVPLPPDAKRFHAANHLPDMGTKQNRCRNFGCSKKTTVTCIYCNLPLCITPKRNCFIEFHKK</sequence>
<dbReference type="InterPro" id="IPR029526">
    <property type="entry name" value="PGBD"/>
</dbReference>
<comment type="caution">
    <text evidence="3">The sequence shown here is derived from an EMBL/GenBank/DDBJ whole genome shotgun (WGS) entry which is preliminary data.</text>
</comment>
<proteinExistence type="predicted"/>
<evidence type="ECO:0000259" key="2">
    <source>
        <dbReference type="Pfam" id="PF13843"/>
    </source>
</evidence>
<feature type="region of interest" description="Disordered" evidence="1">
    <location>
        <begin position="79"/>
        <end position="154"/>
    </location>
</feature>
<feature type="compositionally biased region" description="Acidic residues" evidence="1">
    <location>
        <begin position="109"/>
        <end position="119"/>
    </location>
</feature>
<organism evidence="3 4">
    <name type="scientific">Euphydryas editha</name>
    <name type="common">Edith's checkerspot</name>
    <dbReference type="NCBI Taxonomy" id="104508"/>
    <lineage>
        <taxon>Eukaryota</taxon>
        <taxon>Metazoa</taxon>
        <taxon>Ecdysozoa</taxon>
        <taxon>Arthropoda</taxon>
        <taxon>Hexapoda</taxon>
        <taxon>Insecta</taxon>
        <taxon>Pterygota</taxon>
        <taxon>Neoptera</taxon>
        <taxon>Endopterygota</taxon>
        <taxon>Lepidoptera</taxon>
        <taxon>Glossata</taxon>
        <taxon>Ditrysia</taxon>
        <taxon>Papilionoidea</taxon>
        <taxon>Nymphalidae</taxon>
        <taxon>Nymphalinae</taxon>
        <taxon>Euphydryas</taxon>
    </lineage>
</organism>
<feature type="compositionally biased region" description="Low complexity" evidence="1">
    <location>
        <begin position="98"/>
        <end position="108"/>
    </location>
</feature>
<evidence type="ECO:0000313" key="4">
    <source>
        <dbReference type="Proteomes" id="UP001153954"/>
    </source>
</evidence>
<dbReference type="PANTHER" id="PTHR47272">
    <property type="entry name" value="DDE_TNP_1_7 DOMAIN-CONTAINING PROTEIN"/>
    <property type="match status" value="1"/>
</dbReference>
<dbReference type="AlphaFoldDB" id="A0AAU9TJJ7"/>
<dbReference type="Pfam" id="PF13843">
    <property type="entry name" value="DDE_Tnp_1_7"/>
    <property type="match status" value="1"/>
</dbReference>
<feature type="domain" description="PiggyBac transposable element-derived protein" evidence="2">
    <location>
        <begin position="210"/>
        <end position="560"/>
    </location>
</feature>
<feature type="compositionally biased region" description="Basic residues" evidence="1">
    <location>
        <begin position="129"/>
        <end position="138"/>
    </location>
</feature>
<feature type="compositionally biased region" description="Basic and acidic residues" evidence="1">
    <location>
        <begin position="83"/>
        <end position="94"/>
    </location>
</feature>
<evidence type="ECO:0000256" key="1">
    <source>
        <dbReference type="SAM" id="MobiDB-lite"/>
    </source>
</evidence>
<gene>
    <name evidence="3" type="ORF">EEDITHA_LOCUS2041</name>
</gene>
<name>A0AAU9TJJ7_EUPED</name>
<reference evidence="3" key="1">
    <citation type="submission" date="2022-03" db="EMBL/GenBank/DDBJ databases">
        <authorList>
            <person name="Tunstrom K."/>
        </authorList>
    </citation>
    <scope>NUCLEOTIDE SEQUENCE</scope>
</reference>
<feature type="region of interest" description="Disordered" evidence="1">
    <location>
        <begin position="605"/>
        <end position="636"/>
    </location>
</feature>
<dbReference type="Proteomes" id="UP001153954">
    <property type="component" value="Unassembled WGS sequence"/>
</dbReference>
<keyword evidence="4" id="KW-1185">Reference proteome</keyword>